<protein>
    <submittedName>
        <fullName evidence="9">Ferredoxin</fullName>
    </submittedName>
</protein>
<accession>A0A495JYF4</accession>
<evidence type="ECO:0000313" key="8">
    <source>
        <dbReference type="EMBL" id="MDV7132681.1"/>
    </source>
</evidence>
<reference evidence="10 12" key="2">
    <citation type="submission" date="2018-10" db="EMBL/GenBank/DDBJ databases">
        <title>Sequencing the genomes of 1000 actinobacteria strains.</title>
        <authorList>
            <person name="Klenk H.-P."/>
        </authorList>
    </citation>
    <scope>NUCLEOTIDE SEQUENCE [LARGE SCALE GENOMIC DNA]</scope>
    <source>
        <strain evidence="10 12">DSM 44343</strain>
    </source>
</reference>
<evidence type="ECO:0000256" key="2">
    <source>
        <dbReference type="ARBA" id="ARBA00022448"/>
    </source>
</evidence>
<keyword evidence="6" id="KW-0411">Iron-sulfur</keyword>
<keyword evidence="4" id="KW-0249">Electron transport</keyword>
<dbReference type="GO" id="GO:0046872">
    <property type="term" value="F:metal ion binding"/>
    <property type="evidence" value="ECO:0007669"/>
    <property type="project" value="UniProtKB-KW"/>
</dbReference>
<accession>A0A2G3PHI6</accession>
<evidence type="ECO:0000256" key="7">
    <source>
        <dbReference type="ARBA" id="ARBA00023291"/>
    </source>
</evidence>
<dbReference type="PANTHER" id="PTHR36923">
    <property type="entry name" value="FERREDOXIN"/>
    <property type="match status" value="1"/>
</dbReference>
<dbReference type="EMBL" id="PEBD01000010">
    <property type="protein sequence ID" value="PHV65250.1"/>
    <property type="molecule type" value="Genomic_DNA"/>
</dbReference>
<gene>
    <name evidence="9" type="ORF">CSW57_15705</name>
    <name evidence="10" type="ORF">DFJ75_0843</name>
    <name evidence="8" type="ORF">R4198_03170</name>
</gene>
<dbReference type="Gene3D" id="3.30.70.20">
    <property type="match status" value="1"/>
</dbReference>
<comment type="caution">
    <text evidence="9">The sequence shown here is derived from an EMBL/GenBank/DDBJ whole genome shotgun (WGS) entry which is preliminary data.</text>
</comment>
<dbReference type="OrthoDB" id="3215002at2"/>
<dbReference type="EMBL" id="JAWLUM010000001">
    <property type="protein sequence ID" value="MDV7132681.1"/>
    <property type="molecule type" value="Genomic_DNA"/>
</dbReference>
<evidence type="ECO:0000313" key="11">
    <source>
        <dbReference type="Proteomes" id="UP000225108"/>
    </source>
</evidence>
<proteinExistence type="predicted"/>
<evidence type="ECO:0000313" key="12">
    <source>
        <dbReference type="Proteomes" id="UP000274762"/>
    </source>
</evidence>
<keyword evidence="7" id="KW-0003">3Fe-4S</keyword>
<evidence type="ECO:0000256" key="5">
    <source>
        <dbReference type="ARBA" id="ARBA00023004"/>
    </source>
</evidence>
<keyword evidence="3" id="KW-0479">Metal-binding</keyword>
<evidence type="ECO:0000313" key="10">
    <source>
        <dbReference type="EMBL" id="RKR94053.1"/>
    </source>
</evidence>
<comment type="cofactor">
    <cofactor evidence="1">
        <name>[3Fe-4S] cluster</name>
        <dbReference type="ChEBI" id="CHEBI:21137"/>
    </cofactor>
</comment>
<dbReference type="InterPro" id="IPR051269">
    <property type="entry name" value="Fe-S_cluster_ET"/>
</dbReference>
<dbReference type="Proteomes" id="UP001185792">
    <property type="component" value="Unassembled WGS sequence"/>
</dbReference>
<reference evidence="8 13" key="3">
    <citation type="submission" date="2023-10" db="EMBL/GenBank/DDBJ databases">
        <title>Development of a sustainable strategy for remediation of hydrocarbon-contaminated territories based on the waste exchange concept.</title>
        <authorList>
            <person name="Krivoruchko A."/>
        </authorList>
    </citation>
    <scope>NUCLEOTIDE SEQUENCE [LARGE SCALE GENOMIC DNA]</scope>
    <source>
        <strain evidence="8 13">IEGM 1236</strain>
    </source>
</reference>
<keyword evidence="5" id="KW-0408">Iron</keyword>
<dbReference type="GO" id="GO:0051538">
    <property type="term" value="F:3 iron, 4 sulfur cluster binding"/>
    <property type="evidence" value="ECO:0007669"/>
    <property type="project" value="UniProtKB-KW"/>
</dbReference>
<evidence type="ECO:0000313" key="13">
    <source>
        <dbReference type="Proteomes" id="UP001185792"/>
    </source>
</evidence>
<dbReference type="EMBL" id="RBKV01000001">
    <property type="protein sequence ID" value="RKR94053.1"/>
    <property type="molecule type" value="Genomic_DNA"/>
</dbReference>
<dbReference type="RefSeq" id="WP_030172694.1">
    <property type="nucleotide sequence ID" value="NZ_CBCRXS010000010.1"/>
</dbReference>
<dbReference type="AlphaFoldDB" id="A0A2G3PHI6"/>
<dbReference type="Proteomes" id="UP000274762">
    <property type="component" value="Unassembled WGS sequence"/>
</dbReference>
<dbReference type="Proteomes" id="UP000225108">
    <property type="component" value="Unassembled WGS sequence"/>
</dbReference>
<keyword evidence="13" id="KW-1185">Reference proteome</keyword>
<keyword evidence="2" id="KW-0813">Transport</keyword>
<evidence type="ECO:0000256" key="4">
    <source>
        <dbReference type="ARBA" id="ARBA00022982"/>
    </source>
</evidence>
<organism evidence="9 11">
    <name type="scientific">Williamsia marianensis</name>
    <dbReference type="NCBI Taxonomy" id="85044"/>
    <lineage>
        <taxon>Bacteria</taxon>
        <taxon>Bacillati</taxon>
        <taxon>Actinomycetota</taxon>
        <taxon>Actinomycetes</taxon>
        <taxon>Mycobacteriales</taxon>
        <taxon>Nocardiaceae</taxon>
        <taxon>Williamsia</taxon>
    </lineage>
</organism>
<evidence type="ECO:0000256" key="1">
    <source>
        <dbReference type="ARBA" id="ARBA00001927"/>
    </source>
</evidence>
<sequence>MKIKADFDLCESNGVCVGMAPDVFDLDDDDYLVILQEDVPEERREEMRQVVGSCPKSALSIEE</sequence>
<evidence type="ECO:0000256" key="3">
    <source>
        <dbReference type="ARBA" id="ARBA00022723"/>
    </source>
</evidence>
<dbReference type="PANTHER" id="PTHR36923:SF3">
    <property type="entry name" value="FERREDOXIN"/>
    <property type="match status" value="1"/>
</dbReference>
<reference evidence="9 11" key="1">
    <citation type="submission" date="2017-10" db="EMBL/GenBank/DDBJ databases">
        <title>The draft genome sequence of Williamsia sp. BULT 1.1 isolated from the semi-arid grassland soils from South Africa.</title>
        <authorList>
            <person name="Kabwe M.H."/>
            <person name="Govender N."/>
            <person name="Mutseka Lunga P."/>
            <person name="Vikram S."/>
            <person name="Makhalanyane T.P."/>
        </authorList>
    </citation>
    <scope>NUCLEOTIDE SEQUENCE [LARGE SCALE GENOMIC DNA]</scope>
    <source>
        <strain evidence="9 11">BULT 1.1</strain>
    </source>
</reference>
<dbReference type="SUPFAM" id="SSF54862">
    <property type="entry name" value="4Fe-4S ferredoxins"/>
    <property type="match status" value="1"/>
</dbReference>
<evidence type="ECO:0000313" key="9">
    <source>
        <dbReference type="EMBL" id="PHV65250.1"/>
    </source>
</evidence>
<dbReference type="Pfam" id="PF13459">
    <property type="entry name" value="Fer4_15"/>
    <property type="match status" value="1"/>
</dbReference>
<name>A0A2G3PHI6_WILMA</name>
<evidence type="ECO:0000256" key="6">
    <source>
        <dbReference type="ARBA" id="ARBA00023014"/>
    </source>
</evidence>